<evidence type="ECO:0000256" key="6">
    <source>
        <dbReference type="SAM" id="MobiDB-lite"/>
    </source>
</evidence>
<reference evidence="10" key="1">
    <citation type="submission" date="2022-07" db="EMBL/GenBank/DDBJ databases">
        <authorList>
            <person name="Trinca V."/>
            <person name="Uliana J.V.C."/>
            <person name="Torres T.T."/>
            <person name="Ward R.J."/>
            <person name="Monesi N."/>
        </authorList>
    </citation>
    <scope>NUCLEOTIDE SEQUENCE</scope>
    <source>
        <strain evidence="10">HSMRA1968</strain>
        <tissue evidence="10">Whole embryos</tissue>
    </source>
</reference>
<feature type="compositionally biased region" description="Polar residues" evidence="6">
    <location>
        <begin position="436"/>
        <end position="446"/>
    </location>
</feature>
<dbReference type="PANTHER" id="PTHR15696:SF7">
    <property type="entry name" value="NONSENSE-MEDIATED MRNA DECAY FACTOR"/>
    <property type="match status" value="1"/>
</dbReference>
<comment type="caution">
    <text evidence="10">The sequence shown here is derived from an EMBL/GenBank/DDBJ whole genome shotgun (WGS) entry which is preliminary data.</text>
</comment>
<feature type="compositionally biased region" description="Basic residues" evidence="6">
    <location>
        <begin position="834"/>
        <end position="846"/>
    </location>
</feature>
<gene>
    <name evidence="10" type="primary">smg5</name>
    <name evidence="10" type="ORF">Bhyg_01015</name>
</gene>
<evidence type="ECO:0000256" key="2">
    <source>
        <dbReference type="ARBA" id="ARBA00004496"/>
    </source>
</evidence>
<evidence type="ECO:0000256" key="3">
    <source>
        <dbReference type="ARBA" id="ARBA00022490"/>
    </source>
</evidence>
<dbReference type="SUPFAM" id="SSF48452">
    <property type="entry name" value="TPR-like"/>
    <property type="match status" value="1"/>
</dbReference>
<evidence type="ECO:0000313" key="11">
    <source>
        <dbReference type="Proteomes" id="UP001151699"/>
    </source>
</evidence>
<feature type="compositionally biased region" description="Acidic residues" evidence="6">
    <location>
        <begin position="513"/>
        <end position="536"/>
    </location>
</feature>
<dbReference type="Gene3D" id="3.40.50.1010">
    <property type="entry name" value="5'-nuclease"/>
    <property type="match status" value="1"/>
</dbReference>
<feature type="domain" description="Telomerase activating protein Est1-like N-terminal" evidence="8">
    <location>
        <begin position="71"/>
        <end position="184"/>
    </location>
</feature>
<evidence type="ECO:0000259" key="8">
    <source>
        <dbReference type="Pfam" id="PF10374"/>
    </source>
</evidence>
<sequence>MDKENTSTTPEDLKQLYRSLFGLVKQLDDKRKAITEVQHVFAEDVEEIRRKIVNDSVSLILHYDEAIGRKTREVLWRKGYYELISTAKSLRLNSGNNNDEKNLSRFILEGIATFKSIILRMEEESMCDDLRHLIDFSILKDEKELTSLFDWNRDVSNGTNHYVKTTAHSALLSIGDLHRYYIEFNFSDRKFTREFASKYYLAAFNLNPSIGMAQNQLGTLFAGRNYDLDSTYYYLYSLICSTPFEFSEHNAAKIFLNSATYVSKLEDGKSSDSLRDFIARFLLIADIHFFDKDVSDLIGLCHSWLVDFKALLQAKHFPLTKDILFKIVLILFFCMVKLTNNIHKRYSLVSFVVAICSEILDVCIARMEKFAEQRKAQNEQFQETYEMLFTLFQKEVRRSRDTNKLKLESEPPAAKVERPILLKKASPPTFLVENGSQISLIPSMGSSGREKESDGKSSTASKLKKKQLTRRRRKKMDDSDDSDLSSDFESDYEMDSNFSSDEDDVLSTRFSSDIEDDDAKNSTDEEEDQSNDDDGNNDEKKLNGFHDDAKENELGNKISSFLNPTPDVFADMPKPDYKYNFDLLDDDADIVIEEEYVYTQYFGRNSPAVSPVAIDPTNPTTTDSYGSDHQSDQKFEKLRYKRDYNRIDPNIVIEFAQHEPSMEVLKIIFDWLKVNSDFLLNCYSTNPEFIHKIMKLMNLINIDIFTRKVYFERNFIKTQNVRPDLRSLFEARCKIPLEEDVRLKGFQLLKSTQLPLDWTMRNQWNITENESHILRLFKLIDFGFFMSKMKKFHYIFCSRSRRFIEKLPRKENARRSGRQNESKNSNRSNDTGKRNRGRGQRKKRNRNGLLLQSTTTSNDEKELSEPKAVIPKKSYLKNRNAKLQSDKENTCEESKCEIMGKLWLRNEVKNLETIVNRGPVNKFTPYLVLDSKCLTENLSIVKSLVQSKNFVVLVPNAVISELDELKKTLESARNTIRFLEQQFSKGSRFLRSQRNNETLPIPLVKIPKKLDRESSNFIQIAQFCNFIQTNHSDDINIKVITLLTGENLNSKKSSSISYSGILNAASVDFERITTFHAKYEKK</sequence>
<feature type="compositionally biased region" description="Basic residues" evidence="6">
    <location>
        <begin position="462"/>
        <end position="474"/>
    </location>
</feature>
<dbReference type="PANTHER" id="PTHR15696">
    <property type="entry name" value="SMG-7 SUPPRESSOR WITH MORPHOLOGICAL EFFECT ON GENITALIA PROTEIN 7"/>
    <property type="match status" value="1"/>
</dbReference>
<dbReference type="InterPro" id="IPR018834">
    <property type="entry name" value="DNA/RNA-bd_Est1-type"/>
</dbReference>
<dbReference type="InterPro" id="IPR002716">
    <property type="entry name" value="PIN_dom"/>
</dbReference>
<accession>A0A9Q0N8K0</accession>
<dbReference type="GO" id="GO:0070034">
    <property type="term" value="F:telomerase RNA binding"/>
    <property type="evidence" value="ECO:0007669"/>
    <property type="project" value="TreeGrafter"/>
</dbReference>
<dbReference type="InterPro" id="IPR045153">
    <property type="entry name" value="Est1/Ebs1-like"/>
</dbReference>
<evidence type="ECO:0000256" key="1">
    <source>
        <dbReference type="ARBA" id="ARBA00004123"/>
    </source>
</evidence>
<name>A0A9Q0N8K0_9DIPT</name>
<comment type="subcellular location">
    <subcellularLocation>
        <location evidence="2">Cytoplasm</location>
    </subcellularLocation>
    <subcellularLocation>
        <location evidence="1">Nucleus</location>
    </subcellularLocation>
</comment>
<proteinExistence type="predicted"/>
<dbReference type="GO" id="GO:0005697">
    <property type="term" value="C:telomerase holoenzyme complex"/>
    <property type="evidence" value="ECO:0007669"/>
    <property type="project" value="TreeGrafter"/>
</dbReference>
<dbReference type="EMBL" id="WJQU01000001">
    <property type="protein sequence ID" value="KAJ6645806.1"/>
    <property type="molecule type" value="Genomic_DNA"/>
</dbReference>
<dbReference type="GO" id="GO:0005737">
    <property type="term" value="C:cytoplasm"/>
    <property type="evidence" value="ECO:0007669"/>
    <property type="project" value="UniProtKB-SubCell"/>
</dbReference>
<evidence type="ECO:0000313" key="10">
    <source>
        <dbReference type="EMBL" id="KAJ6645806.1"/>
    </source>
</evidence>
<dbReference type="GO" id="GO:0000184">
    <property type="term" value="P:nuclear-transcribed mRNA catabolic process, nonsense-mediated decay"/>
    <property type="evidence" value="ECO:0007669"/>
    <property type="project" value="UniProtKB-KW"/>
</dbReference>
<keyword evidence="4" id="KW-0866">Nonsense-mediated mRNA decay</keyword>
<dbReference type="FunFam" id="3.40.50.1010:FF:000033">
    <property type="entry name" value="Blast:Protein SMG5"/>
    <property type="match status" value="1"/>
</dbReference>
<protein>
    <submittedName>
        <fullName evidence="10">Nonsense-mediated mRNA decay factor SMG5</fullName>
    </submittedName>
</protein>
<dbReference type="Pfam" id="PF10373">
    <property type="entry name" value="EST1_DNA_bind"/>
    <property type="match status" value="1"/>
</dbReference>
<dbReference type="OrthoDB" id="5920073at2759"/>
<feature type="compositionally biased region" description="Acidic residues" evidence="6">
    <location>
        <begin position="478"/>
        <end position="505"/>
    </location>
</feature>
<evidence type="ECO:0000256" key="5">
    <source>
        <dbReference type="ARBA" id="ARBA00023242"/>
    </source>
</evidence>
<dbReference type="Pfam" id="PF10374">
    <property type="entry name" value="EST1"/>
    <property type="match status" value="1"/>
</dbReference>
<organism evidence="10 11">
    <name type="scientific">Pseudolycoriella hygida</name>
    <dbReference type="NCBI Taxonomy" id="35572"/>
    <lineage>
        <taxon>Eukaryota</taxon>
        <taxon>Metazoa</taxon>
        <taxon>Ecdysozoa</taxon>
        <taxon>Arthropoda</taxon>
        <taxon>Hexapoda</taxon>
        <taxon>Insecta</taxon>
        <taxon>Pterygota</taxon>
        <taxon>Neoptera</taxon>
        <taxon>Endopterygota</taxon>
        <taxon>Diptera</taxon>
        <taxon>Nematocera</taxon>
        <taxon>Sciaroidea</taxon>
        <taxon>Sciaridae</taxon>
        <taxon>Pseudolycoriella</taxon>
    </lineage>
</organism>
<feature type="compositionally biased region" description="Basic and acidic residues" evidence="6">
    <location>
        <begin position="808"/>
        <end position="821"/>
    </location>
</feature>
<keyword evidence="3" id="KW-0963">Cytoplasm</keyword>
<feature type="compositionally biased region" description="Basic and acidic residues" evidence="6">
    <location>
        <begin position="537"/>
        <end position="546"/>
    </location>
</feature>
<keyword evidence="5" id="KW-0539">Nucleus</keyword>
<evidence type="ECO:0000259" key="7">
    <source>
        <dbReference type="Pfam" id="PF10373"/>
    </source>
</evidence>
<dbReference type="CDD" id="cd09884">
    <property type="entry name" value="PIN_Smg5-like"/>
    <property type="match status" value="1"/>
</dbReference>
<dbReference type="Gene3D" id="1.25.40.10">
    <property type="entry name" value="Tetratricopeptide repeat domain"/>
    <property type="match status" value="1"/>
</dbReference>
<feature type="domain" description="DNA/RNA-binding" evidence="7">
    <location>
        <begin position="196"/>
        <end position="376"/>
    </location>
</feature>
<feature type="region of interest" description="Disordered" evidence="6">
    <location>
        <begin position="436"/>
        <end position="546"/>
    </location>
</feature>
<dbReference type="AlphaFoldDB" id="A0A9Q0N8K0"/>
<feature type="region of interest" description="Disordered" evidence="6">
    <location>
        <begin position="808"/>
        <end position="867"/>
    </location>
</feature>
<dbReference type="Proteomes" id="UP001151699">
    <property type="component" value="Chromosome A"/>
</dbReference>
<dbReference type="InterPro" id="IPR019458">
    <property type="entry name" value="Est1-like_N"/>
</dbReference>
<dbReference type="Pfam" id="PF13638">
    <property type="entry name" value="PIN_4"/>
    <property type="match status" value="1"/>
</dbReference>
<keyword evidence="11" id="KW-1185">Reference proteome</keyword>
<dbReference type="InterPro" id="IPR011990">
    <property type="entry name" value="TPR-like_helical_dom_sf"/>
</dbReference>
<evidence type="ECO:0000259" key="9">
    <source>
        <dbReference type="Pfam" id="PF13638"/>
    </source>
</evidence>
<evidence type="ECO:0000256" key="4">
    <source>
        <dbReference type="ARBA" id="ARBA00023161"/>
    </source>
</evidence>
<dbReference type="GO" id="GO:0042162">
    <property type="term" value="F:telomeric DNA binding"/>
    <property type="evidence" value="ECO:0007669"/>
    <property type="project" value="TreeGrafter"/>
</dbReference>
<feature type="domain" description="PIN" evidence="9">
    <location>
        <begin position="927"/>
        <end position="1039"/>
    </location>
</feature>